<dbReference type="Proteomes" id="UP000694871">
    <property type="component" value="Unplaced"/>
</dbReference>
<keyword evidence="1" id="KW-0479">Metal-binding</keyword>
<evidence type="ECO:0000256" key="4">
    <source>
        <dbReference type="PROSITE-ProRule" id="PRU00024"/>
    </source>
</evidence>
<sequence length="187" mass="20729">MAGAESAWERLRAETTCPVCRDLFTEPVALGCGHRFCQACLVRCWGESPEGAVCPRCREGVPLGWQADRQLATFAEIARQSRRQQERREAGVGGVFCGKHREPLKLFCKYDGAPLCVVCGVSREHRDHAVVPAEEAAEDYKEEFCSCLDILRKGKEKILTCAEDTEQKSEDLLVGIAATGSHAFWIP</sequence>
<gene>
    <name evidence="8" type="primary">LOC107120871</name>
</gene>
<evidence type="ECO:0000313" key="7">
    <source>
        <dbReference type="Proteomes" id="UP000694871"/>
    </source>
</evidence>
<evidence type="ECO:0000259" key="5">
    <source>
        <dbReference type="PROSITE" id="PS50089"/>
    </source>
</evidence>
<dbReference type="PROSITE" id="PS50089">
    <property type="entry name" value="ZF_RING_2"/>
    <property type="match status" value="1"/>
</dbReference>
<dbReference type="CDD" id="cd19762">
    <property type="entry name" value="Bbox2_TRIM7-like"/>
    <property type="match status" value="1"/>
</dbReference>
<dbReference type="InterPro" id="IPR017907">
    <property type="entry name" value="Znf_RING_CS"/>
</dbReference>
<dbReference type="InterPro" id="IPR050143">
    <property type="entry name" value="TRIM/RBCC"/>
</dbReference>
<dbReference type="InterPro" id="IPR000315">
    <property type="entry name" value="Znf_B-box"/>
</dbReference>
<evidence type="ECO:0000256" key="2">
    <source>
        <dbReference type="ARBA" id="ARBA00022771"/>
    </source>
</evidence>
<dbReference type="Gene3D" id="3.30.160.60">
    <property type="entry name" value="Classic Zinc Finger"/>
    <property type="match status" value="1"/>
</dbReference>
<evidence type="ECO:0000256" key="3">
    <source>
        <dbReference type="ARBA" id="ARBA00022833"/>
    </source>
</evidence>
<feature type="domain" description="B box-type" evidence="6">
    <location>
        <begin position="92"/>
        <end position="133"/>
    </location>
</feature>
<dbReference type="RefSeq" id="XP_015279123.1">
    <property type="nucleotide sequence ID" value="XM_015423637.1"/>
</dbReference>
<dbReference type="Pfam" id="PF15227">
    <property type="entry name" value="zf-C3HC4_4"/>
    <property type="match status" value="1"/>
</dbReference>
<dbReference type="GeneID" id="107120871"/>
<organism evidence="7 8">
    <name type="scientific">Gekko japonicus</name>
    <name type="common">Schlegel's Japanese gecko</name>
    <dbReference type="NCBI Taxonomy" id="146911"/>
    <lineage>
        <taxon>Eukaryota</taxon>
        <taxon>Metazoa</taxon>
        <taxon>Chordata</taxon>
        <taxon>Craniata</taxon>
        <taxon>Vertebrata</taxon>
        <taxon>Euteleostomi</taxon>
        <taxon>Lepidosauria</taxon>
        <taxon>Squamata</taxon>
        <taxon>Bifurcata</taxon>
        <taxon>Gekkota</taxon>
        <taxon>Gekkonidae</taxon>
        <taxon>Gekkoninae</taxon>
        <taxon>Gekko</taxon>
    </lineage>
</organism>
<dbReference type="SUPFAM" id="SSF57845">
    <property type="entry name" value="B-box zinc-binding domain"/>
    <property type="match status" value="1"/>
</dbReference>
<dbReference type="InterPro" id="IPR013083">
    <property type="entry name" value="Znf_RING/FYVE/PHD"/>
</dbReference>
<dbReference type="SMART" id="SM00336">
    <property type="entry name" value="BBOX"/>
    <property type="match status" value="1"/>
</dbReference>
<accession>A0ABM1KZI6</accession>
<protein>
    <submittedName>
        <fullName evidence="8">Zinc finger protein RFP-like</fullName>
    </submittedName>
</protein>
<dbReference type="PROSITE" id="PS50119">
    <property type="entry name" value="ZF_BBOX"/>
    <property type="match status" value="1"/>
</dbReference>
<dbReference type="Pfam" id="PF00643">
    <property type="entry name" value="zf-B_box"/>
    <property type="match status" value="1"/>
</dbReference>
<reference evidence="8" key="1">
    <citation type="submission" date="2025-08" db="UniProtKB">
        <authorList>
            <consortium name="RefSeq"/>
        </authorList>
    </citation>
    <scope>IDENTIFICATION</scope>
</reference>
<name>A0ABM1KZI6_GEKJA</name>
<keyword evidence="2 4" id="KW-0863">Zinc-finger</keyword>
<dbReference type="PROSITE" id="PS00518">
    <property type="entry name" value="ZF_RING_1"/>
    <property type="match status" value="1"/>
</dbReference>
<keyword evidence="3" id="KW-0862">Zinc</keyword>
<evidence type="ECO:0000259" key="6">
    <source>
        <dbReference type="PROSITE" id="PS50119"/>
    </source>
</evidence>
<evidence type="ECO:0000313" key="8">
    <source>
        <dbReference type="RefSeq" id="XP_015279123.1"/>
    </source>
</evidence>
<dbReference type="SUPFAM" id="SSF57850">
    <property type="entry name" value="RING/U-box"/>
    <property type="match status" value="1"/>
</dbReference>
<evidence type="ECO:0000256" key="1">
    <source>
        <dbReference type="ARBA" id="ARBA00022723"/>
    </source>
</evidence>
<dbReference type="SMART" id="SM00184">
    <property type="entry name" value="RING"/>
    <property type="match status" value="1"/>
</dbReference>
<dbReference type="Gene3D" id="3.30.40.10">
    <property type="entry name" value="Zinc/RING finger domain, C3HC4 (zinc finger)"/>
    <property type="match status" value="1"/>
</dbReference>
<keyword evidence="7" id="KW-1185">Reference proteome</keyword>
<proteinExistence type="predicted"/>
<dbReference type="InterPro" id="IPR001841">
    <property type="entry name" value="Znf_RING"/>
</dbReference>
<dbReference type="PANTHER" id="PTHR24103">
    <property type="entry name" value="E3 UBIQUITIN-PROTEIN LIGASE TRIM"/>
    <property type="match status" value="1"/>
</dbReference>
<feature type="domain" description="RING-type" evidence="5">
    <location>
        <begin position="17"/>
        <end position="58"/>
    </location>
</feature>